<accession>A0A4Y2QFD3</accession>
<organism evidence="2 3">
    <name type="scientific">Araneus ventricosus</name>
    <name type="common">Orbweaver spider</name>
    <name type="synonym">Epeira ventricosa</name>
    <dbReference type="NCBI Taxonomy" id="182803"/>
    <lineage>
        <taxon>Eukaryota</taxon>
        <taxon>Metazoa</taxon>
        <taxon>Ecdysozoa</taxon>
        <taxon>Arthropoda</taxon>
        <taxon>Chelicerata</taxon>
        <taxon>Arachnida</taxon>
        <taxon>Araneae</taxon>
        <taxon>Araneomorphae</taxon>
        <taxon>Entelegynae</taxon>
        <taxon>Araneoidea</taxon>
        <taxon>Araneidae</taxon>
        <taxon>Araneus</taxon>
    </lineage>
</organism>
<name>A0A4Y2QFD3_ARAVE</name>
<dbReference type="AlphaFoldDB" id="A0A4Y2QFD3"/>
<comment type="caution">
    <text evidence="2">The sequence shown here is derived from an EMBL/GenBank/DDBJ whole genome shotgun (WGS) entry which is preliminary data.</text>
</comment>
<dbReference type="EMBL" id="BGPR01013549">
    <property type="protein sequence ID" value="GBN61116.1"/>
    <property type="molecule type" value="Genomic_DNA"/>
</dbReference>
<keyword evidence="1" id="KW-0732">Signal</keyword>
<evidence type="ECO:0000313" key="2">
    <source>
        <dbReference type="EMBL" id="GBN61116.1"/>
    </source>
</evidence>
<feature type="signal peptide" evidence="1">
    <location>
        <begin position="1"/>
        <end position="21"/>
    </location>
</feature>
<keyword evidence="3" id="KW-1185">Reference proteome</keyword>
<proteinExistence type="predicted"/>
<gene>
    <name evidence="2" type="ORF">AVEN_16895_1</name>
</gene>
<sequence>MTIVVWHILIILNKLYQTTSRFEATRGLLILNHGQMTRTTPELALPLRTTPMRGRLTPTFDLACNRSHARWVFSGIRFRACNPPTPELIRYLYATNNKGDIEGNKARERLF</sequence>
<dbReference type="Proteomes" id="UP000499080">
    <property type="component" value="Unassembled WGS sequence"/>
</dbReference>
<reference evidence="2 3" key="1">
    <citation type="journal article" date="2019" name="Sci. Rep.">
        <title>Orb-weaving spider Araneus ventricosus genome elucidates the spidroin gene catalogue.</title>
        <authorList>
            <person name="Kono N."/>
            <person name="Nakamura H."/>
            <person name="Ohtoshi R."/>
            <person name="Moran D.A.P."/>
            <person name="Shinohara A."/>
            <person name="Yoshida Y."/>
            <person name="Fujiwara M."/>
            <person name="Mori M."/>
            <person name="Tomita M."/>
            <person name="Arakawa K."/>
        </authorList>
    </citation>
    <scope>NUCLEOTIDE SEQUENCE [LARGE SCALE GENOMIC DNA]</scope>
</reference>
<feature type="chain" id="PRO_5021213780" evidence="1">
    <location>
        <begin position="22"/>
        <end position="111"/>
    </location>
</feature>
<evidence type="ECO:0000256" key="1">
    <source>
        <dbReference type="SAM" id="SignalP"/>
    </source>
</evidence>
<evidence type="ECO:0000313" key="3">
    <source>
        <dbReference type="Proteomes" id="UP000499080"/>
    </source>
</evidence>
<protein>
    <submittedName>
        <fullName evidence="2">Uncharacterized protein</fullName>
    </submittedName>
</protein>